<evidence type="ECO:0000256" key="1">
    <source>
        <dbReference type="SAM" id="MobiDB-lite"/>
    </source>
</evidence>
<sequence>MARQGNLPPSVVNKAVAYGLKPSIVAEVAAFQQQGGVTESPLAMLPAPSPRGMAARSGAFVEGVGLIHDLVGEVSGTSKYDINTQNFGYDITSGTYYEGMHVNGTNPLTPRYTNLADQYGANVQDRMDAPAAMSVLPTSTSNLQRPRTVAAGWEPYPGETKVGKLSVVFRDGTYYNYYDVTDTEWERFKAAPSKGPMLNPNPVPGFLMYKNRGEATLDFMSQQAQELQYRTASASQQLYRTETEARQGIRPLSPGRPKKAAGVNPTKGGKNTATANRQRRTK</sequence>
<protein>
    <submittedName>
        <fullName evidence="3">KTSC domain containing protein</fullName>
    </submittedName>
</protein>
<evidence type="ECO:0000259" key="2">
    <source>
        <dbReference type="Pfam" id="PF13619"/>
    </source>
</evidence>
<evidence type="ECO:0000313" key="3">
    <source>
        <dbReference type="EMBL" id="CAB4123713.1"/>
    </source>
</evidence>
<feature type="domain" description="KTSC" evidence="2">
    <location>
        <begin position="163"/>
        <end position="195"/>
    </location>
</feature>
<dbReference type="Pfam" id="PF13619">
    <property type="entry name" value="KTSC"/>
    <property type="match status" value="1"/>
</dbReference>
<proteinExistence type="predicted"/>
<accession>A0A6J5KRP5</accession>
<feature type="region of interest" description="Disordered" evidence="1">
    <location>
        <begin position="240"/>
        <end position="282"/>
    </location>
</feature>
<reference evidence="3" key="1">
    <citation type="submission" date="2020-04" db="EMBL/GenBank/DDBJ databases">
        <authorList>
            <person name="Chiriac C."/>
            <person name="Salcher M."/>
            <person name="Ghai R."/>
            <person name="Kavagutti S V."/>
        </authorList>
    </citation>
    <scope>NUCLEOTIDE SEQUENCE</scope>
</reference>
<organism evidence="3">
    <name type="scientific">uncultured Caudovirales phage</name>
    <dbReference type="NCBI Taxonomy" id="2100421"/>
    <lineage>
        <taxon>Viruses</taxon>
        <taxon>Duplodnaviria</taxon>
        <taxon>Heunggongvirae</taxon>
        <taxon>Uroviricota</taxon>
        <taxon>Caudoviricetes</taxon>
        <taxon>Peduoviridae</taxon>
        <taxon>Maltschvirus</taxon>
        <taxon>Maltschvirus maltsch</taxon>
    </lineage>
</organism>
<name>A0A6J5KRP5_9CAUD</name>
<gene>
    <name evidence="3" type="ORF">UFOVP45_12</name>
</gene>
<dbReference type="EMBL" id="LR796175">
    <property type="protein sequence ID" value="CAB4123713.1"/>
    <property type="molecule type" value="Genomic_DNA"/>
</dbReference>
<dbReference type="InterPro" id="IPR025309">
    <property type="entry name" value="KTSC_dom"/>
</dbReference>